<dbReference type="EMBL" id="CP040396">
    <property type="protein sequence ID" value="QCT03320.1"/>
    <property type="molecule type" value="Genomic_DNA"/>
</dbReference>
<dbReference type="OrthoDB" id="9782993at2"/>
<sequence length="90" mass="10208">MKATGMVRKIDALGRVVIPKELRRTLGIGEKDPLEIYVEGERIVLSKYQPGCFICDEADSKKLKEFHSKLICTDCIKSVVEHYGQQLARN</sequence>
<dbReference type="Proteomes" id="UP000300879">
    <property type="component" value="Chromosome"/>
</dbReference>
<evidence type="ECO:0000256" key="1">
    <source>
        <dbReference type="PROSITE-ProRule" id="PRU01076"/>
    </source>
</evidence>
<gene>
    <name evidence="3" type="ORF">E6C60_2608</name>
</gene>
<dbReference type="Pfam" id="PF04014">
    <property type="entry name" value="MazE_antitoxin"/>
    <property type="match status" value="1"/>
</dbReference>
<dbReference type="Gene3D" id="2.10.260.10">
    <property type="match status" value="1"/>
</dbReference>
<dbReference type="NCBIfam" id="TIGR01439">
    <property type="entry name" value="lp_hng_hel_AbrB"/>
    <property type="match status" value="1"/>
</dbReference>
<dbReference type="InterPro" id="IPR052731">
    <property type="entry name" value="B_subtilis_Trans_State_Reg"/>
</dbReference>
<dbReference type="PANTHER" id="PTHR36432">
    <property type="match status" value="1"/>
</dbReference>
<evidence type="ECO:0000313" key="3">
    <source>
        <dbReference type="EMBL" id="QCT03320.1"/>
    </source>
</evidence>
<keyword evidence="4" id="KW-1185">Reference proteome</keyword>
<dbReference type="InterPro" id="IPR037914">
    <property type="entry name" value="SpoVT-AbrB_sf"/>
</dbReference>
<evidence type="ECO:0000313" key="4">
    <source>
        <dbReference type="Proteomes" id="UP000300879"/>
    </source>
</evidence>
<dbReference type="InterPro" id="IPR007159">
    <property type="entry name" value="SpoVT-AbrB_dom"/>
</dbReference>
<dbReference type="PANTHER" id="PTHR36432:SF1">
    <property type="entry name" value="STAGE V SPORULATION PROTEIN T"/>
    <property type="match status" value="1"/>
</dbReference>
<reference evidence="3 4" key="1">
    <citation type="submission" date="2019-05" db="EMBL/GenBank/DDBJ databases">
        <authorList>
            <person name="Chen C."/>
        </authorList>
    </citation>
    <scope>NUCLEOTIDE SEQUENCE [LARGE SCALE GENOMIC DNA]</scope>
    <source>
        <strain evidence="3 4">HB172198</strain>
    </source>
</reference>
<dbReference type="KEGG" id="palo:E6C60_2608"/>
<dbReference type="SUPFAM" id="SSF89447">
    <property type="entry name" value="AbrB/MazE/MraZ-like"/>
    <property type="match status" value="1"/>
</dbReference>
<dbReference type="GO" id="GO:0003677">
    <property type="term" value="F:DNA binding"/>
    <property type="evidence" value="ECO:0007669"/>
    <property type="project" value="UniProtKB-UniRule"/>
</dbReference>
<dbReference type="PROSITE" id="PS51740">
    <property type="entry name" value="SPOVT_ABRB"/>
    <property type="match status" value="1"/>
</dbReference>
<keyword evidence="1" id="KW-0238">DNA-binding</keyword>
<feature type="domain" description="SpoVT-AbrB" evidence="2">
    <location>
        <begin position="5"/>
        <end position="50"/>
    </location>
</feature>
<proteinExistence type="predicted"/>
<dbReference type="RefSeq" id="WP_138226211.1">
    <property type="nucleotide sequence ID" value="NZ_CP040396.1"/>
</dbReference>
<evidence type="ECO:0000259" key="2">
    <source>
        <dbReference type="PROSITE" id="PS51740"/>
    </source>
</evidence>
<dbReference type="SMART" id="SM00966">
    <property type="entry name" value="SpoVT_AbrB"/>
    <property type="match status" value="1"/>
</dbReference>
<accession>A0A4P8XNM1</accession>
<organism evidence="3 4">
    <name type="scientific">Paenibacillus algicola</name>
    <dbReference type="NCBI Taxonomy" id="2565926"/>
    <lineage>
        <taxon>Bacteria</taxon>
        <taxon>Bacillati</taxon>
        <taxon>Bacillota</taxon>
        <taxon>Bacilli</taxon>
        <taxon>Bacillales</taxon>
        <taxon>Paenibacillaceae</taxon>
        <taxon>Paenibacillus</taxon>
    </lineage>
</organism>
<dbReference type="AlphaFoldDB" id="A0A4P8XNM1"/>
<name>A0A4P8XNM1_9BACL</name>
<protein>
    <submittedName>
        <fullName evidence="3">Transcriptional regulator, AbrB family</fullName>
    </submittedName>
</protein>